<name>A0A0A9D2T4_ARUDO</name>
<evidence type="ECO:0000313" key="2">
    <source>
        <dbReference type="EMBL" id="JAD82924.1"/>
    </source>
</evidence>
<sequence length="57" mass="6583">MTVQYRSISQWLERRTPTSQKRTSTLRKKKMLARRSGCAAHHEESVPASAPGRTKER</sequence>
<accession>A0A0A9D2T4</accession>
<proteinExistence type="predicted"/>
<dbReference type="EMBL" id="GBRH01214971">
    <property type="protein sequence ID" value="JAD82924.1"/>
    <property type="molecule type" value="Transcribed_RNA"/>
</dbReference>
<reference evidence="2" key="1">
    <citation type="submission" date="2014-09" db="EMBL/GenBank/DDBJ databases">
        <authorList>
            <person name="Magalhaes I.L.F."/>
            <person name="Oliveira U."/>
            <person name="Santos F.R."/>
            <person name="Vidigal T.H.D.A."/>
            <person name="Brescovit A.D."/>
            <person name="Santos A.J."/>
        </authorList>
    </citation>
    <scope>NUCLEOTIDE SEQUENCE</scope>
    <source>
        <tissue evidence="2">Shoot tissue taken approximately 20 cm above the soil surface</tissue>
    </source>
</reference>
<reference evidence="2" key="2">
    <citation type="journal article" date="2015" name="Data Brief">
        <title>Shoot transcriptome of the giant reed, Arundo donax.</title>
        <authorList>
            <person name="Barrero R.A."/>
            <person name="Guerrero F.D."/>
            <person name="Moolhuijzen P."/>
            <person name="Goolsby J.A."/>
            <person name="Tidwell J."/>
            <person name="Bellgard S.E."/>
            <person name="Bellgard M.I."/>
        </authorList>
    </citation>
    <scope>NUCLEOTIDE SEQUENCE</scope>
    <source>
        <tissue evidence="2">Shoot tissue taken approximately 20 cm above the soil surface</tissue>
    </source>
</reference>
<organism evidence="2">
    <name type="scientific">Arundo donax</name>
    <name type="common">Giant reed</name>
    <name type="synonym">Donax arundinaceus</name>
    <dbReference type="NCBI Taxonomy" id="35708"/>
    <lineage>
        <taxon>Eukaryota</taxon>
        <taxon>Viridiplantae</taxon>
        <taxon>Streptophyta</taxon>
        <taxon>Embryophyta</taxon>
        <taxon>Tracheophyta</taxon>
        <taxon>Spermatophyta</taxon>
        <taxon>Magnoliopsida</taxon>
        <taxon>Liliopsida</taxon>
        <taxon>Poales</taxon>
        <taxon>Poaceae</taxon>
        <taxon>PACMAD clade</taxon>
        <taxon>Arundinoideae</taxon>
        <taxon>Arundineae</taxon>
        <taxon>Arundo</taxon>
    </lineage>
</organism>
<feature type="compositionally biased region" description="Basic residues" evidence="1">
    <location>
        <begin position="24"/>
        <end position="33"/>
    </location>
</feature>
<feature type="region of interest" description="Disordered" evidence="1">
    <location>
        <begin position="14"/>
        <end position="57"/>
    </location>
</feature>
<dbReference type="AlphaFoldDB" id="A0A0A9D2T4"/>
<protein>
    <submittedName>
        <fullName evidence="2">Uncharacterized protein</fullName>
    </submittedName>
</protein>
<evidence type="ECO:0000256" key="1">
    <source>
        <dbReference type="SAM" id="MobiDB-lite"/>
    </source>
</evidence>